<proteinExistence type="predicted"/>
<dbReference type="Gene3D" id="2.40.33.20">
    <property type="entry name" value="PK beta-barrel domain-like"/>
    <property type="match status" value="1"/>
</dbReference>
<name>A0ABP3LXF5_SACER</name>
<dbReference type="PANTHER" id="PTHR30212:SF2">
    <property type="entry name" value="PROTEIN YIIM"/>
    <property type="match status" value="1"/>
</dbReference>
<sequence>MGYVASVNIAVVRTGSWTGRVGRSGIDKRPSDEPVKFTESGVLGDTVCDAKHHGAWYQAAYAFDTEDLAHWSREIGRELVPGNAGENLSMSGCDVSNAVVGERWRIGSVVLRVTGPRNPCSVFAGFWDVKGLVKRFTAHGRPGAYLAVEEPGVVSAGDTLEVLSRPEHGVRVSDVFALCMQRRKELAERVAPVLPNLPEKWRQQVVKAM</sequence>
<keyword evidence="3" id="KW-1185">Reference proteome</keyword>
<reference evidence="3" key="1">
    <citation type="journal article" date="2019" name="Int. J. Syst. Evol. Microbiol.">
        <title>The Global Catalogue of Microorganisms (GCM) 10K type strain sequencing project: providing services to taxonomists for standard genome sequencing and annotation.</title>
        <authorList>
            <consortium name="The Broad Institute Genomics Platform"/>
            <consortium name="The Broad Institute Genome Sequencing Center for Infectious Disease"/>
            <person name="Wu L."/>
            <person name="Ma J."/>
        </authorList>
    </citation>
    <scope>NUCLEOTIDE SEQUENCE [LARGE SCALE GENOMIC DNA]</scope>
    <source>
        <strain evidence="3">JCM 10303</strain>
    </source>
</reference>
<gene>
    <name evidence="2" type="ORF">GCM10009533_04990</name>
</gene>
<evidence type="ECO:0000259" key="1">
    <source>
        <dbReference type="PROSITE" id="PS51340"/>
    </source>
</evidence>
<comment type="caution">
    <text evidence="2">The sequence shown here is derived from an EMBL/GenBank/DDBJ whole genome shotgun (WGS) entry which is preliminary data.</text>
</comment>
<evidence type="ECO:0000313" key="3">
    <source>
        <dbReference type="Proteomes" id="UP001500729"/>
    </source>
</evidence>
<dbReference type="SUPFAM" id="SSF50800">
    <property type="entry name" value="PK beta-barrel domain-like"/>
    <property type="match status" value="1"/>
</dbReference>
<dbReference type="Proteomes" id="UP001500729">
    <property type="component" value="Unassembled WGS sequence"/>
</dbReference>
<organism evidence="2 3">
    <name type="scientific">Saccharopolyspora erythraea</name>
    <name type="common">Streptomyces erythraeus</name>
    <dbReference type="NCBI Taxonomy" id="1836"/>
    <lineage>
        <taxon>Bacteria</taxon>
        <taxon>Bacillati</taxon>
        <taxon>Actinomycetota</taxon>
        <taxon>Actinomycetes</taxon>
        <taxon>Pseudonocardiales</taxon>
        <taxon>Pseudonocardiaceae</taxon>
        <taxon>Saccharopolyspora</taxon>
    </lineage>
</organism>
<dbReference type="InterPro" id="IPR052353">
    <property type="entry name" value="Benzoxazolinone_Detox_Enz"/>
</dbReference>
<feature type="domain" description="MOSC" evidence="1">
    <location>
        <begin position="29"/>
        <end position="163"/>
    </location>
</feature>
<dbReference type="RefSeq" id="WP_011873363.1">
    <property type="nucleotide sequence ID" value="NZ_BAAAGS010000002.1"/>
</dbReference>
<accession>A0ABP3LXF5</accession>
<dbReference type="PANTHER" id="PTHR30212">
    <property type="entry name" value="PROTEIN YIIM"/>
    <property type="match status" value="1"/>
</dbReference>
<protein>
    <submittedName>
        <fullName evidence="2">MOSC domain-containing protein</fullName>
    </submittedName>
</protein>
<dbReference type="PROSITE" id="PS51340">
    <property type="entry name" value="MOSC"/>
    <property type="match status" value="1"/>
</dbReference>
<evidence type="ECO:0000313" key="2">
    <source>
        <dbReference type="EMBL" id="GAA0509187.1"/>
    </source>
</evidence>
<dbReference type="InterPro" id="IPR005302">
    <property type="entry name" value="MoCF_Sase_C"/>
</dbReference>
<dbReference type="Pfam" id="PF03473">
    <property type="entry name" value="MOSC"/>
    <property type="match status" value="1"/>
</dbReference>
<dbReference type="InterPro" id="IPR011037">
    <property type="entry name" value="Pyrv_Knase-like_insert_dom_sf"/>
</dbReference>
<dbReference type="EMBL" id="BAAAGS010000002">
    <property type="protein sequence ID" value="GAA0509187.1"/>
    <property type="molecule type" value="Genomic_DNA"/>
</dbReference>